<name>A0A1V6V283_9EURO</name>
<dbReference type="InterPro" id="IPR015927">
    <property type="entry name" value="Peptidase_S24_S26A/B/C"/>
</dbReference>
<evidence type="ECO:0000256" key="6">
    <source>
        <dbReference type="ARBA" id="ARBA00022670"/>
    </source>
</evidence>
<evidence type="ECO:0000256" key="1">
    <source>
        <dbReference type="ARBA" id="ARBA00000677"/>
    </source>
</evidence>
<dbReference type="GO" id="GO:0004252">
    <property type="term" value="F:serine-type endopeptidase activity"/>
    <property type="evidence" value="ECO:0007669"/>
    <property type="project" value="InterPro"/>
</dbReference>
<evidence type="ECO:0000256" key="12">
    <source>
        <dbReference type="ARBA" id="ARBA00023136"/>
    </source>
</evidence>
<comment type="subunit">
    <text evidence="14">Component of the signal peptidase complex (SPC) composed of a catalytic subunit SEC11 and three accessory subunits SPC1, SPC2 and SPC3. The complex induces a local thinning of the ER membrane which is used to measure the length of the signal peptide (SP) h-region of protein substrates. This ensures the selectivity of the complex towards h-regions shorter than 18-20 amino acids. SPC associates with the translocon complex.</text>
</comment>
<feature type="domain" description="Peptidase S24/S26A/S26B/S26C" evidence="16">
    <location>
        <begin position="29"/>
        <end position="88"/>
    </location>
</feature>
<evidence type="ECO:0000256" key="13">
    <source>
        <dbReference type="ARBA" id="ARBA00045533"/>
    </source>
</evidence>
<evidence type="ECO:0000256" key="11">
    <source>
        <dbReference type="ARBA" id="ARBA00022989"/>
    </source>
</evidence>
<comment type="caution">
    <text evidence="17">The sequence shown here is derived from an EMBL/GenBank/DDBJ whole genome shotgun (WGS) entry which is preliminary data.</text>
</comment>
<gene>
    <name evidence="17" type="ORF">PENCOP_c002G03713</name>
</gene>
<organism evidence="17 18">
    <name type="scientific">Penicillium coprophilum</name>
    <dbReference type="NCBI Taxonomy" id="36646"/>
    <lineage>
        <taxon>Eukaryota</taxon>
        <taxon>Fungi</taxon>
        <taxon>Dikarya</taxon>
        <taxon>Ascomycota</taxon>
        <taxon>Pezizomycotina</taxon>
        <taxon>Eurotiomycetes</taxon>
        <taxon>Eurotiomycetidae</taxon>
        <taxon>Eurotiales</taxon>
        <taxon>Aspergillaceae</taxon>
        <taxon>Penicillium</taxon>
    </lineage>
</organism>
<keyword evidence="9 15" id="KW-0256">Endoplasmic reticulum</keyword>
<dbReference type="InterPro" id="IPR019756">
    <property type="entry name" value="Pept_S26A_signal_pept_1_Ser-AS"/>
</dbReference>
<dbReference type="GO" id="GO:0006465">
    <property type="term" value="P:signal peptide processing"/>
    <property type="evidence" value="ECO:0007669"/>
    <property type="project" value="UniProtKB-UniRule"/>
</dbReference>
<dbReference type="Gene3D" id="2.10.109.10">
    <property type="entry name" value="Umud Fragment, subunit A"/>
    <property type="match status" value="1"/>
</dbReference>
<evidence type="ECO:0000256" key="4">
    <source>
        <dbReference type="ARBA" id="ARBA00013208"/>
    </source>
</evidence>
<dbReference type="PANTHER" id="PTHR10806">
    <property type="entry name" value="SIGNAL PEPTIDASE COMPLEX CATALYTIC SUBUNIT SEC11"/>
    <property type="match status" value="1"/>
</dbReference>
<evidence type="ECO:0000256" key="9">
    <source>
        <dbReference type="ARBA" id="ARBA00022824"/>
    </source>
</evidence>
<keyword evidence="8 15" id="KW-0378">Hydrolase</keyword>
<evidence type="ECO:0000256" key="15">
    <source>
        <dbReference type="RuleBase" id="RU362047"/>
    </source>
</evidence>
<comment type="function">
    <text evidence="13">Catalytic component of the signal peptidase complex (SPC) which catalyzes the cleavage of N-terminal signal sequences from nascent proteins as they are translocated into the lumen of the endoplasmic reticulum. Specifically cleaves N-terminal signal peptides that contain a hydrophobic alpha-helix (h-region) shorter than 18-20 amino acids.</text>
</comment>
<dbReference type="PRINTS" id="PR00728">
    <property type="entry name" value="SIGNALPTASE"/>
</dbReference>
<evidence type="ECO:0000313" key="18">
    <source>
        <dbReference type="Proteomes" id="UP000191500"/>
    </source>
</evidence>
<dbReference type="InterPro" id="IPR001733">
    <property type="entry name" value="Peptidase_S26B"/>
</dbReference>
<dbReference type="EC" id="3.4.21.89" evidence="4 15"/>
<evidence type="ECO:0000256" key="2">
    <source>
        <dbReference type="ARBA" id="ARBA00004648"/>
    </source>
</evidence>
<comment type="similarity">
    <text evidence="3 15">Belongs to the peptidase S26B family.</text>
</comment>
<comment type="catalytic activity">
    <reaction evidence="1 15">
        <text>Cleavage of hydrophobic, N-terminal signal or leader sequences from secreted and periplasmic proteins.</text>
        <dbReference type="EC" id="3.4.21.89"/>
    </reaction>
</comment>
<evidence type="ECO:0000256" key="3">
    <source>
        <dbReference type="ARBA" id="ARBA00011035"/>
    </source>
</evidence>
<comment type="subcellular location">
    <subcellularLocation>
        <location evidence="2">Endoplasmic reticulum membrane</location>
        <topology evidence="2">Single-pass type II membrane protein</topology>
    </subcellularLocation>
</comment>
<dbReference type="Proteomes" id="UP000191500">
    <property type="component" value="Unassembled WGS sequence"/>
</dbReference>
<evidence type="ECO:0000313" key="17">
    <source>
        <dbReference type="EMBL" id="OQE44790.1"/>
    </source>
</evidence>
<accession>A0A1V6V283</accession>
<keyword evidence="6 15" id="KW-0645">Protease</keyword>
<reference evidence="18" key="1">
    <citation type="journal article" date="2017" name="Nat. Microbiol.">
        <title>Global analysis of biosynthetic gene clusters reveals vast potential of secondary metabolite production in Penicillium species.</title>
        <authorList>
            <person name="Nielsen J.C."/>
            <person name="Grijseels S."/>
            <person name="Prigent S."/>
            <person name="Ji B."/>
            <person name="Dainat J."/>
            <person name="Nielsen K.F."/>
            <person name="Frisvad J.C."/>
            <person name="Workman M."/>
            <person name="Nielsen J."/>
        </authorList>
    </citation>
    <scope>NUCLEOTIDE SEQUENCE [LARGE SCALE GENOMIC DNA]</scope>
    <source>
        <strain evidence="18">IBT 31321</strain>
    </source>
</reference>
<dbReference type="Pfam" id="PF00717">
    <property type="entry name" value="Peptidase_S24"/>
    <property type="match status" value="1"/>
</dbReference>
<evidence type="ECO:0000256" key="10">
    <source>
        <dbReference type="ARBA" id="ARBA00022968"/>
    </source>
</evidence>
<dbReference type="PANTHER" id="PTHR10806:SF6">
    <property type="entry name" value="SIGNAL PEPTIDASE COMPLEX CATALYTIC SUBUNIT SEC11"/>
    <property type="match status" value="1"/>
</dbReference>
<dbReference type="SUPFAM" id="SSF51306">
    <property type="entry name" value="LexA/Signal peptidase"/>
    <property type="match status" value="1"/>
</dbReference>
<keyword evidence="10 15" id="KW-0735">Signal-anchor</keyword>
<dbReference type="GO" id="GO:0009003">
    <property type="term" value="F:signal peptidase activity"/>
    <property type="evidence" value="ECO:0007669"/>
    <property type="project" value="UniProtKB-EC"/>
</dbReference>
<dbReference type="AlphaFoldDB" id="A0A1V6V283"/>
<evidence type="ECO:0000256" key="7">
    <source>
        <dbReference type="ARBA" id="ARBA00022692"/>
    </source>
</evidence>
<evidence type="ECO:0000256" key="8">
    <source>
        <dbReference type="ARBA" id="ARBA00022801"/>
    </source>
</evidence>
<keyword evidence="11 15" id="KW-1133">Transmembrane helix</keyword>
<keyword evidence="7 15" id="KW-0812">Transmembrane</keyword>
<evidence type="ECO:0000256" key="5">
    <source>
        <dbReference type="ARBA" id="ARBA00019685"/>
    </source>
</evidence>
<dbReference type="GO" id="GO:0005787">
    <property type="term" value="C:signal peptidase complex"/>
    <property type="evidence" value="ECO:0007669"/>
    <property type="project" value="TreeGrafter"/>
</dbReference>
<dbReference type="EMBL" id="MDDG01000002">
    <property type="protein sequence ID" value="OQE44790.1"/>
    <property type="molecule type" value="Genomic_DNA"/>
</dbReference>
<proteinExistence type="inferred from homology"/>
<dbReference type="STRING" id="36646.A0A1V6V283"/>
<feature type="transmembrane region" description="Helical" evidence="15">
    <location>
        <begin position="7"/>
        <end position="26"/>
    </location>
</feature>
<evidence type="ECO:0000256" key="14">
    <source>
        <dbReference type="ARBA" id="ARBA00047037"/>
    </source>
</evidence>
<dbReference type="CDD" id="cd06462">
    <property type="entry name" value="Peptidase_S24_S26"/>
    <property type="match status" value="1"/>
</dbReference>
<dbReference type="PROSITE" id="PS00501">
    <property type="entry name" value="SPASE_I_1"/>
    <property type="match status" value="1"/>
</dbReference>
<protein>
    <recommendedName>
        <fullName evidence="5 15">Signal peptidase complex catalytic subunit SEC11</fullName>
        <ecNumber evidence="4 15">3.4.21.89</ecNumber>
    </recommendedName>
</protein>
<sequence length="155" mass="17452">MKNALRLLFLQIFAIVWVVASVFLGWEGLCIVTGSKYPILVVTSESMEPAFQRGDLIFLSNREQVIHTGDIPVIWTPGKPLPMVHRVITVNYEVETNGHLKQMILTKGDNNAIDDSFMYLPGRPFALREEVVGLVWGYVPKLGWASLVLQGGLWR</sequence>
<keyword evidence="18" id="KW-1185">Reference proteome</keyword>
<dbReference type="InterPro" id="IPR036286">
    <property type="entry name" value="LexA/Signal_pep-like_sf"/>
</dbReference>
<keyword evidence="12 15" id="KW-0472">Membrane</keyword>
<dbReference type="NCBIfam" id="TIGR02228">
    <property type="entry name" value="sigpep_I_arch"/>
    <property type="match status" value="1"/>
</dbReference>
<evidence type="ECO:0000259" key="16">
    <source>
        <dbReference type="Pfam" id="PF00717"/>
    </source>
</evidence>